<evidence type="ECO:0000256" key="8">
    <source>
        <dbReference type="ARBA" id="ARBA00022598"/>
    </source>
</evidence>
<keyword evidence="24" id="KW-1185">Reference proteome</keyword>
<feature type="domain" description="ATP-grasp" evidence="22">
    <location>
        <begin position="93"/>
        <end position="288"/>
    </location>
</feature>
<feature type="active site" evidence="19">
    <location>
        <position position="7"/>
    </location>
</feature>
<dbReference type="EC" id="6.3.2.4" evidence="6 18"/>
<dbReference type="GO" id="GO:0008360">
    <property type="term" value="P:regulation of cell shape"/>
    <property type="evidence" value="ECO:0007669"/>
    <property type="project" value="UniProtKB-KW"/>
</dbReference>
<evidence type="ECO:0000256" key="21">
    <source>
        <dbReference type="PROSITE-ProRule" id="PRU00409"/>
    </source>
</evidence>
<dbReference type="FunFam" id="3.30.470.20:FF:000008">
    <property type="entry name" value="D-alanine--D-alanine ligase"/>
    <property type="match status" value="1"/>
</dbReference>
<keyword evidence="10 21" id="KW-0547">Nucleotide-binding</keyword>
<dbReference type="GO" id="GO:0009252">
    <property type="term" value="P:peptidoglycan biosynthetic process"/>
    <property type="evidence" value="ECO:0007669"/>
    <property type="project" value="UniProtKB-UniRule"/>
</dbReference>
<dbReference type="Pfam" id="PF01820">
    <property type="entry name" value="Dala_Dala_lig_N"/>
    <property type="match status" value="1"/>
</dbReference>
<feature type="binding site" evidence="20">
    <location>
        <position position="257"/>
    </location>
    <ligand>
        <name>Mg(2+)</name>
        <dbReference type="ChEBI" id="CHEBI:18420"/>
        <label>2</label>
    </ligand>
</feature>
<name>A0A7D4SP83_9GAMM</name>
<dbReference type="HAMAP" id="MF_00047">
    <property type="entry name" value="Dala_Dala_lig"/>
    <property type="match status" value="1"/>
</dbReference>
<evidence type="ECO:0000256" key="19">
    <source>
        <dbReference type="PIRSR" id="PIRSR039102-1"/>
    </source>
</evidence>
<feature type="binding site" evidence="20">
    <location>
        <position position="255"/>
    </location>
    <ligand>
        <name>Mg(2+)</name>
        <dbReference type="ChEBI" id="CHEBI:18420"/>
        <label>2</label>
    </ligand>
</feature>
<dbReference type="PANTHER" id="PTHR23132">
    <property type="entry name" value="D-ALANINE--D-ALANINE LIGASE"/>
    <property type="match status" value="1"/>
</dbReference>
<evidence type="ECO:0000256" key="1">
    <source>
        <dbReference type="ARBA" id="ARBA00001936"/>
    </source>
</evidence>
<dbReference type="EMBL" id="CP054020">
    <property type="protein sequence ID" value="QKI90281.1"/>
    <property type="molecule type" value="Genomic_DNA"/>
</dbReference>
<dbReference type="Gene3D" id="3.30.1490.20">
    <property type="entry name" value="ATP-grasp fold, A domain"/>
    <property type="match status" value="1"/>
</dbReference>
<keyword evidence="13 18" id="KW-0133">Cell shape</keyword>
<keyword evidence="7 18" id="KW-0963">Cytoplasm</keyword>
<comment type="cofactor">
    <cofactor evidence="1">
        <name>Mn(2+)</name>
        <dbReference type="ChEBI" id="CHEBI:29035"/>
    </cofactor>
</comment>
<feature type="binding site" evidence="20">
    <location>
        <position position="255"/>
    </location>
    <ligand>
        <name>Mg(2+)</name>
        <dbReference type="ChEBI" id="CHEBI:18420"/>
        <label>1</label>
    </ligand>
</feature>
<dbReference type="GO" id="GO:0008716">
    <property type="term" value="F:D-alanine-D-alanine ligase activity"/>
    <property type="evidence" value="ECO:0007669"/>
    <property type="project" value="UniProtKB-UniRule"/>
</dbReference>
<proteinExistence type="inferred from homology"/>
<evidence type="ECO:0000256" key="17">
    <source>
        <dbReference type="ARBA" id="ARBA00047614"/>
    </source>
</evidence>
<comment type="catalytic activity">
    <reaction evidence="17 18">
        <text>2 D-alanine + ATP = D-alanyl-D-alanine + ADP + phosphate + H(+)</text>
        <dbReference type="Rhea" id="RHEA:11224"/>
        <dbReference type="ChEBI" id="CHEBI:15378"/>
        <dbReference type="ChEBI" id="CHEBI:30616"/>
        <dbReference type="ChEBI" id="CHEBI:43474"/>
        <dbReference type="ChEBI" id="CHEBI:57416"/>
        <dbReference type="ChEBI" id="CHEBI:57822"/>
        <dbReference type="ChEBI" id="CHEBI:456216"/>
        <dbReference type="EC" id="6.3.2.4"/>
    </reaction>
</comment>
<evidence type="ECO:0000256" key="20">
    <source>
        <dbReference type="PIRSR" id="PIRSR039102-3"/>
    </source>
</evidence>
<dbReference type="NCBIfam" id="TIGR01205">
    <property type="entry name" value="D_ala_D_alaTIGR"/>
    <property type="match status" value="1"/>
</dbReference>
<dbReference type="Gene3D" id="3.30.470.20">
    <property type="entry name" value="ATP-grasp fold, B domain"/>
    <property type="match status" value="1"/>
</dbReference>
<dbReference type="SUPFAM" id="SSF56059">
    <property type="entry name" value="Glutathione synthetase ATP-binding domain-like"/>
    <property type="match status" value="1"/>
</dbReference>
<dbReference type="InterPro" id="IPR005905">
    <property type="entry name" value="D_ala_D_ala"/>
</dbReference>
<evidence type="ECO:0000259" key="22">
    <source>
        <dbReference type="PROSITE" id="PS50975"/>
    </source>
</evidence>
<evidence type="ECO:0000256" key="18">
    <source>
        <dbReference type="HAMAP-Rule" id="MF_00047"/>
    </source>
</evidence>
<dbReference type="InterPro" id="IPR000291">
    <property type="entry name" value="D-Ala_lig_Van_CS"/>
</dbReference>
<keyword evidence="14 18" id="KW-0573">Peptidoglycan synthesis</keyword>
<dbReference type="Proteomes" id="UP000504724">
    <property type="component" value="Chromosome"/>
</dbReference>
<keyword evidence="11 21" id="KW-0067">ATP-binding</keyword>
<dbReference type="PROSITE" id="PS50975">
    <property type="entry name" value="ATP_GRASP"/>
    <property type="match status" value="1"/>
</dbReference>
<dbReference type="InterPro" id="IPR011095">
    <property type="entry name" value="Dala_Dala_lig_C"/>
</dbReference>
<comment type="subcellular location">
    <subcellularLocation>
        <location evidence="3 18">Cytoplasm</location>
    </subcellularLocation>
</comment>
<dbReference type="PIRSF" id="PIRSF039102">
    <property type="entry name" value="Ddl/VanB"/>
    <property type="match status" value="1"/>
</dbReference>
<evidence type="ECO:0000256" key="12">
    <source>
        <dbReference type="ARBA" id="ARBA00022842"/>
    </source>
</evidence>
<dbReference type="SUPFAM" id="SSF52440">
    <property type="entry name" value="PreATP-grasp domain"/>
    <property type="match status" value="1"/>
</dbReference>
<evidence type="ECO:0000256" key="13">
    <source>
        <dbReference type="ARBA" id="ARBA00022960"/>
    </source>
</evidence>
<accession>A0A7D4SP83</accession>
<sequence>MGGVAAEREISLRSGQAVTEALQAQGIDATGIDVSNLSQLQQVSEEYDVAFIALHGRWGEDGTVQAILEDLQMPFTGSRMAASAIAMDKLRTKWMWRGADLPTPNFVWVNEHRPLNTENFPLQFPVIVKPVHEGSSIGMQKVDSMPQLQAAVDEAQKFDQEVLIEQWITGREFTCAVLDGEALPLIELKTNNVFYDYEAKYQSNDTQYLCPADLDSGLTESIQKIVLQAFAVVGSDTWGRVDLMLDENNQPWLIELNSVPGMTDHSLVPMAAKAQGIDFQQLVKRILQRAK</sequence>
<evidence type="ECO:0000256" key="15">
    <source>
        <dbReference type="ARBA" id="ARBA00023211"/>
    </source>
</evidence>
<evidence type="ECO:0000256" key="5">
    <source>
        <dbReference type="ARBA" id="ARBA00010871"/>
    </source>
</evidence>
<keyword evidence="15 20" id="KW-0464">Manganese</keyword>
<gene>
    <name evidence="18" type="primary">ddl</name>
    <name evidence="23" type="ORF">HQN79_03630</name>
</gene>
<keyword evidence="8 18" id="KW-0436">Ligase</keyword>
<comment type="similarity">
    <text evidence="5 18">Belongs to the D-alanine--D-alanine ligase family.</text>
</comment>
<evidence type="ECO:0000256" key="4">
    <source>
        <dbReference type="ARBA" id="ARBA00004752"/>
    </source>
</evidence>
<dbReference type="AlphaFoldDB" id="A0A7D4SP83"/>
<dbReference type="PANTHER" id="PTHR23132:SF23">
    <property type="entry name" value="D-ALANINE--D-ALANINE LIGASE B"/>
    <property type="match status" value="1"/>
</dbReference>
<dbReference type="InterPro" id="IPR011127">
    <property type="entry name" value="Dala_Dala_lig_N"/>
</dbReference>
<dbReference type="NCBIfam" id="NF002378">
    <property type="entry name" value="PRK01372.1"/>
    <property type="match status" value="1"/>
</dbReference>
<evidence type="ECO:0000256" key="11">
    <source>
        <dbReference type="ARBA" id="ARBA00022840"/>
    </source>
</evidence>
<evidence type="ECO:0000256" key="9">
    <source>
        <dbReference type="ARBA" id="ARBA00022723"/>
    </source>
</evidence>
<keyword evidence="12 20" id="KW-0460">Magnesium</keyword>
<dbReference type="GO" id="GO:0005524">
    <property type="term" value="F:ATP binding"/>
    <property type="evidence" value="ECO:0007669"/>
    <property type="project" value="UniProtKB-UniRule"/>
</dbReference>
<evidence type="ECO:0000256" key="6">
    <source>
        <dbReference type="ARBA" id="ARBA00012216"/>
    </source>
</evidence>
<feature type="active site" evidence="19">
    <location>
        <position position="266"/>
    </location>
</feature>
<dbReference type="GO" id="GO:0071555">
    <property type="term" value="P:cell wall organization"/>
    <property type="evidence" value="ECO:0007669"/>
    <property type="project" value="UniProtKB-KW"/>
</dbReference>
<comment type="pathway">
    <text evidence="4 18">Cell wall biogenesis; peptidoglycan biosynthesis.</text>
</comment>
<evidence type="ECO:0000313" key="24">
    <source>
        <dbReference type="Proteomes" id="UP000504724"/>
    </source>
</evidence>
<dbReference type="GO" id="GO:0005829">
    <property type="term" value="C:cytosol"/>
    <property type="evidence" value="ECO:0007669"/>
    <property type="project" value="TreeGrafter"/>
</dbReference>
<dbReference type="InterPro" id="IPR013815">
    <property type="entry name" value="ATP_grasp_subdomain_1"/>
</dbReference>
<evidence type="ECO:0000256" key="16">
    <source>
        <dbReference type="ARBA" id="ARBA00023316"/>
    </source>
</evidence>
<dbReference type="InterPro" id="IPR011761">
    <property type="entry name" value="ATP-grasp"/>
</dbReference>
<evidence type="ECO:0000256" key="10">
    <source>
        <dbReference type="ARBA" id="ARBA00022741"/>
    </source>
</evidence>
<comment type="cofactor">
    <cofactor evidence="20">
        <name>Mg(2+)</name>
        <dbReference type="ChEBI" id="CHEBI:18420"/>
    </cofactor>
    <cofactor evidence="20">
        <name>Mn(2+)</name>
        <dbReference type="ChEBI" id="CHEBI:29035"/>
    </cofactor>
    <text evidence="20">Binds 2 magnesium or manganese ions per subunit.</text>
</comment>
<evidence type="ECO:0000256" key="14">
    <source>
        <dbReference type="ARBA" id="ARBA00022984"/>
    </source>
</evidence>
<comment type="function">
    <text evidence="2 18">Cell wall formation.</text>
</comment>
<keyword evidence="16 18" id="KW-0961">Cell wall biogenesis/degradation</keyword>
<protein>
    <recommendedName>
        <fullName evidence="6 18">D-alanine--D-alanine ligase</fullName>
        <ecNumber evidence="6 18">6.3.2.4</ecNumber>
    </recommendedName>
    <alternativeName>
        <fullName evidence="18">D-Ala-D-Ala ligase</fullName>
    </alternativeName>
    <alternativeName>
        <fullName evidence="18">D-alanylalanine synthetase</fullName>
    </alternativeName>
</protein>
<dbReference type="KEGG" id="txa:HQN79_03630"/>
<feature type="active site" evidence="19">
    <location>
        <position position="135"/>
    </location>
</feature>
<dbReference type="Gene3D" id="3.40.50.20">
    <property type="match status" value="1"/>
</dbReference>
<dbReference type="PROSITE" id="PS00843">
    <property type="entry name" value="DALA_DALA_LIGASE_1"/>
    <property type="match status" value="1"/>
</dbReference>
<dbReference type="UniPathway" id="UPA00219"/>
<evidence type="ECO:0000256" key="3">
    <source>
        <dbReference type="ARBA" id="ARBA00004496"/>
    </source>
</evidence>
<organism evidence="23 24">
    <name type="scientific">Thiomicrorhabdus xiamenensis</name>
    <dbReference type="NCBI Taxonomy" id="2739063"/>
    <lineage>
        <taxon>Bacteria</taxon>
        <taxon>Pseudomonadati</taxon>
        <taxon>Pseudomonadota</taxon>
        <taxon>Gammaproteobacteria</taxon>
        <taxon>Thiotrichales</taxon>
        <taxon>Piscirickettsiaceae</taxon>
        <taxon>Thiomicrorhabdus</taxon>
    </lineage>
</organism>
<evidence type="ECO:0000256" key="2">
    <source>
        <dbReference type="ARBA" id="ARBA00003921"/>
    </source>
</evidence>
<reference evidence="23 24" key="1">
    <citation type="submission" date="2020-05" db="EMBL/GenBank/DDBJ databases">
        <title>Thiomicrorhabdus sediminis sp.nov. and Thiomicrorhabdus xiamenensis sp.nov., novel sulfur-oxidizing bacteria isolated from coastal sediment.</title>
        <authorList>
            <person name="Liu X."/>
        </authorList>
    </citation>
    <scope>NUCLEOTIDE SEQUENCE [LARGE SCALE GENOMIC DNA]</scope>
    <source>
        <strain evidence="23 24">G2</strain>
    </source>
</reference>
<dbReference type="InterPro" id="IPR016185">
    <property type="entry name" value="PreATP-grasp_dom_sf"/>
</dbReference>
<evidence type="ECO:0000313" key="23">
    <source>
        <dbReference type="EMBL" id="QKI90281.1"/>
    </source>
</evidence>
<dbReference type="GO" id="GO:0046872">
    <property type="term" value="F:metal ion binding"/>
    <property type="evidence" value="ECO:0007669"/>
    <property type="project" value="UniProtKB-KW"/>
</dbReference>
<feature type="binding site" evidence="20">
    <location>
        <position position="242"/>
    </location>
    <ligand>
        <name>Mg(2+)</name>
        <dbReference type="ChEBI" id="CHEBI:18420"/>
        <label>1</label>
    </ligand>
</feature>
<evidence type="ECO:0000256" key="7">
    <source>
        <dbReference type="ARBA" id="ARBA00022490"/>
    </source>
</evidence>
<dbReference type="Pfam" id="PF07478">
    <property type="entry name" value="Dala_Dala_lig_C"/>
    <property type="match status" value="1"/>
</dbReference>
<keyword evidence="9 20" id="KW-0479">Metal-binding</keyword>